<evidence type="ECO:0000259" key="1">
    <source>
        <dbReference type="Pfam" id="PF18853"/>
    </source>
</evidence>
<reference evidence="2 3" key="1">
    <citation type="submission" date="2016-10" db="EMBL/GenBank/DDBJ databases">
        <title>Genome Sequence of Pseudomonas putida GM4FR.</title>
        <authorList>
            <person name="Poehlein A."/>
            <person name="Wemheuer F."/>
            <person name="Hollensteiner J."/>
            <person name="Wemheuer B."/>
        </authorList>
    </citation>
    <scope>NUCLEOTIDE SEQUENCE [LARGE SCALE GENOMIC DNA]</scope>
    <source>
        <strain evidence="2 3">GM4FR</strain>
    </source>
</reference>
<comment type="caution">
    <text evidence="2">The sequence shown here is derived from an EMBL/GenBank/DDBJ whole genome shotgun (WGS) entry which is preliminary data.</text>
</comment>
<dbReference type="InterPro" id="IPR041196">
    <property type="entry name" value="LPD37"/>
</dbReference>
<evidence type="ECO:0000313" key="2">
    <source>
        <dbReference type="EMBL" id="OLS58841.1"/>
    </source>
</evidence>
<feature type="domain" description="Large polyvalent protein associated" evidence="1">
    <location>
        <begin position="24"/>
        <end position="210"/>
    </location>
</feature>
<protein>
    <recommendedName>
        <fullName evidence="1">Large polyvalent protein associated domain-containing protein</fullName>
    </recommendedName>
</protein>
<proteinExistence type="predicted"/>
<evidence type="ECO:0000313" key="3">
    <source>
        <dbReference type="Proteomes" id="UP000186736"/>
    </source>
</evidence>
<name>A0A1Q9QUK8_PSEPU</name>
<accession>A0A1Q9QUK8</accession>
<dbReference type="Pfam" id="PF18853">
    <property type="entry name" value="LPD37"/>
    <property type="match status" value="1"/>
</dbReference>
<dbReference type="AlphaFoldDB" id="A0A1Q9QUK8"/>
<organism evidence="2 3">
    <name type="scientific">Pseudomonas putida</name>
    <name type="common">Arthrobacter siderocapsulatus</name>
    <dbReference type="NCBI Taxonomy" id="303"/>
    <lineage>
        <taxon>Bacteria</taxon>
        <taxon>Pseudomonadati</taxon>
        <taxon>Pseudomonadota</taxon>
        <taxon>Gammaproteobacteria</taxon>
        <taxon>Pseudomonadales</taxon>
        <taxon>Pseudomonadaceae</taxon>
        <taxon>Pseudomonas</taxon>
    </lineage>
</organism>
<sequence>MPGSTLEGVYDLDDRPDTHRFDFAYTTSQRDIFFNVYVNALETWLDVSESSPGLGGSAIYAGVASFAFNTRRTFVGDPGGLSDLALRRRLDNMLCSAIKHGSTDHIAPHPDQISGNESLGVPPLTWVRGGTPGNIQRMIETVIVSLENVVPEVAHAHYDFHARAFCNSEGRQLLEPVLGSWGHQLARSGKASAGITTFKRCILLRSLVRQKSCARPLLLEQVLRDSRQFVDHGELLGIFY</sequence>
<dbReference type="Proteomes" id="UP000186736">
    <property type="component" value="Unassembled WGS sequence"/>
</dbReference>
<dbReference type="EMBL" id="MKZO01000079">
    <property type="protein sequence ID" value="OLS58841.1"/>
    <property type="molecule type" value="Genomic_DNA"/>
</dbReference>
<gene>
    <name evidence="2" type="ORF">PSEMO_62020</name>
</gene>